<dbReference type="EMBL" id="PDLM01000004">
    <property type="protein sequence ID" value="RDW79956.1"/>
    <property type="molecule type" value="Genomic_DNA"/>
</dbReference>
<dbReference type="Proteomes" id="UP000256645">
    <property type="component" value="Unassembled WGS sequence"/>
</dbReference>
<protein>
    <submittedName>
        <fullName evidence="2">Uncharacterized protein</fullName>
    </submittedName>
</protein>
<feature type="compositionally biased region" description="Low complexity" evidence="1">
    <location>
        <begin position="1"/>
        <end position="13"/>
    </location>
</feature>
<comment type="caution">
    <text evidence="2">The sequence shown here is derived from an EMBL/GenBank/DDBJ whole genome shotgun (WGS) entry which is preliminary data.</text>
</comment>
<evidence type="ECO:0000256" key="1">
    <source>
        <dbReference type="SAM" id="MobiDB-lite"/>
    </source>
</evidence>
<accession>A0A3D8S113</accession>
<evidence type="ECO:0000313" key="3">
    <source>
        <dbReference type="Proteomes" id="UP000256645"/>
    </source>
</evidence>
<proteinExistence type="predicted"/>
<organism evidence="2 3">
    <name type="scientific">Coleophoma cylindrospora</name>
    <dbReference type="NCBI Taxonomy" id="1849047"/>
    <lineage>
        <taxon>Eukaryota</taxon>
        <taxon>Fungi</taxon>
        <taxon>Dikarya</taxon>
        <taxon>Ascomycota</taxon>
        <taxon>Pezizomycotina</taxon>
        <taxon>Leotiomycetes</taxon>
        <taxon>Helotiales</taxon>
        <taxon>Dermateaceae</taxon>
        <taxon>Coleophoma</taxon>
    </lineage>
</organism>
<gene>
    <name evidence="2" type="ORF">BP6252_04594</name>
</gene>
<reference evidence="2 3" key="1">
    <citation type="journal article" date="2018" name="IMA Fungus">
        <title>IMA Genome-F 9: Draft genome sequence of Annulohypoxylon stygium, Aspergillus mulundensis, Berkeleyomyces basicola (syn. Thielaviopsis basicola), Ceratocystis smalleyi, two Cercospora beticola strains, Coleophoma cylindrospora, Fusarium fracticaudum, Phialophora cf. hyalina, and Morchella septimelata.</title>
        <authorList>
            <person name="Wingfield B.D."/>
            <person name="Bills G.F."/>
            <person name="Dong Y."/>
            <person name="Huang W."/>
            <person name="Nel W.J."/>
            <person name="Swalarsk-Parry B.S."/>
            <person name="Vaghefi N."/>
            <person name="Wilken P.M."/>
            <person name="An Z."/>
            <person name="de Beer Z.W."/>
            <person name="De Vos L."/>
            <person name="Chen L."/>
            <person name="Duong T.A."/>
            <person name="Gao Y."/>
            <person name="Hammerbacher A."/>
            <person name="Kikkert J.R."/>
            <person name="Li Y."/>
            <person name="Li H."/>
            <person name="Li K."/>
            <person name="Li Q."/>
            <person name="Liu X."/>
            <person name="Ma X."/>
            <person name="Naidoo K."/>
            <person name="Pethybridge S.J."/>
            <person name="Sun J."/>
            <person name="Steenkamp E.T."/>
            <person name="van der Nest M.A."/>
            <person name="van Wyk S."/>
            <person name="Wingfield M.J."/>
            <person name="Xiong C."/>
            <person name="Yue Q."/>
            <person name="Zhang X."/>
        </authorList>
    </citation>
    <scope>NUCLEOTIDE SEQUENCE [LARGE SCALE GENOMIC DNA]</scope>
    <source>
        <strain evidence="2 3">BP6252</strain>
    </source>
</reference>
<feature type="compositionally biased region" description="Polar residues" evidence="1">
    <location>
        <begin position="53"/>
        <end position="70"/>
    </location>
</feature>
<name>A0A3D8S113_9HELO</name>
<sequence length="151" mass="17223">MPELRAAPPNHDNNNNEDEEIPPNAPQPSINQATREERDSTGTHARISRKDNLTTLHRLSKSHQVTQSHESSPREGKARHAQSRRPREPEIGIDIATRRGQGMLHGRVGDDGRAGGRRVEYNMVKHGKGRYWSTWYDVVLANKTKRHQKGW</sequence>
<dbReference type="AlphaFoldDB" id="A0A3D8S113"/>
<keyword evidence="3" id="KW-1185">Reference proteome</keyword>
<feature type="region of interest" description="Disordered" evidence="1">
    <location>
        <begin position="1"/>
        <end position="92"/>
    </location>
</feature>
<evidence type="ECO:0000313" key="2">
    <source>
        <dbReference type="EMBL" id="RDW79956.1"/>
    </source>
</evidence>